<accession>A0ABR7V5A2</accession>
<dbReference type="Proteomes" id="UP001166021">
    <property type="component" value="Unassembled WGS sequence"/>
</dbReference>
<evidence type="ECO:0000313" key="3">
    <source>
        <dbReference type="EMBL" id="MBD0779978.1"/>
    </source>
</evidence>
<reference evidence="3" key="1">
    <citation type="submission" date="2020-05" db="EMBL/GenBank/DDBJ databases">
        <title>The draft genome sequence of Maribacter sp. ANRC-HE7.</title>
        <authorList>
            <person name="Mu L."/>
        </authorList>
    </citation>
    <scope>NUCLEOTIDE SEQUENCE</scope>
    <source>
        <strain evidence="3">ANRC-HE7</strain>
    </source>
</reference>
<keyword evidence="4" id="KW-1185">Reference proteome</keyword>
<dbReference type="InterPro" id="IPR025588">
    <property type="entry name" value="YcxB-like_C"/>
</dbReference>
<feature type="transmembrane region" description="Helical" evidence="1">
    <location>
        <begin position="29"/>
        <end position="49"/>
    </location>
</feature>
<gene>
    <name evidence="3" type="ORF">HPE56_19440</name>
</gene>
<evidence type="ECO:0000259" key="2">
    <source>
        <dbReference type="Pfam" id="PF14317"/>
    </source>
</evidence>
<feature type="domain" description="YcxB-like C-terminal" evidence="2">
    <location>
        <begin position="94"/>
        <end position="148"/>
    </location>
</feature>
<organism evidence="3 4">
    <name type="scientific">Maribacter aquimaris</name>
    <dbReference type="NCBI Taxonomy" id="2737171"/>
    <lineage>
        <taxon>Bacteria</taxon>
        <taxon>Pseudomonadati</taxon>
        <taxon>Bacteroidota</taxon>
        <taxon>Flavobacteriia</taxon>
        <taxon>Flavobacteriales</taxon>
        <taxon>Flavobacteriaceae</taxon>
        <taxon>Maribacter</taxon>
    </lineage>
</organism>
<comment type="caution">
    <text evidence="3">The sequence shown here is derived from an EMBL/GenBank/DDBJ whole genome shotgun (WGS) entry which is preliminary data.</text>
</comment>
<keyword evidence="1" id="KW-0812">Transmembrane</keyword>
<dbReference type="EMBL" id="JABTCF010000017">
    <property type="protein sequence ID" value="MBD0779978.1"/>
    <property type="molecule type" value="Genomic_DNA"/>
</dbReference>
<dbReference type="RefSeq" id="WP_188245410.1">
    <property type="nucleotide sequence ID" value="NZ_JABTCF010000017.1"/>
</dbReference>
<feature type="transmembrane region" description="Helical" evidence="1">
    <location>
        <begin position="55"/>
        <end position="78"/>
    </location>
</feature>
<name>A0ABR7V5A2_9FLAO</name>
<evidence type="ECO:0000256" key="1">
    <source>
        <dbReference type="SAM" id="Phobius"/>
    </source>
</evidence>
<proteinExistence type="predicted"/>
<protein>
    <submittedName>
        <fullName evidence="3">YcxB family protein</fullName>
    </submittedName>
</protein>
<keyword evidence="1" id="KW-0472">Membrane</keyword>
<keyword evidence="1" id="KW-1133">Transmembrane helix</keyword>
<sequence>MSNLKISQAEKIKIFLNEYYFGNKSYNSILRIVAGPVILILGFLMYMHGNSKLGIGYSGFIIFYGIYYSLKPFIIIFIQKSRFKNIDPNYQIQSDKIIIQSGKSKSELYYSELENILKRKTYFALKTKSKQGIYLPVRILEAEEIDILDRLKKNQ</sequence>
<dbReference type="Pfam" id="PF14317">
    <property type="entry name" value="YcxB"/>
    <property type="match status" value="1"/>
</dbReference>
<evidence type="ECO:0000313" key="4">
    <source>
        <dbReference type="Proteomes" id="UP001166021"/>
    </source>
</evidence>